<organism evidence="2 3">
    <name type="scientific">SAR92 clade bacterium</name>
    <dbReference type="NCBI Taxonomy" id="2315479"/>
    <lineage>
        <taxon>Bacteria</taxon>
        <taxon>Pseudomonadati</taxon>
        <taxon>Pseudomonadota</taxon>
        <taxon>Gammaproteobacteria</taxon>
        <taxon>Cellvibrionales</taxon>
        <taxon>Porticoccaceae</taxon>
        <taxon>SAR92 clade</taxon>
    </lineage>
</organism>
<evidence type="ECO:0000313" key="3">
    <source>
        <dbReference type="Proteomes" id="UP000315889"/>
    </source>
</evidence>
<name>A0A520M9P4_9GAMM</name>
<keyword evidence="1" id="KW-0812">Transmembrane</keyword>
<keyword evidence="1" id="KW-1133">Transmembrane helix</keyword>
<sequence>MKESKSANKNFAFLIAVLITVILCLTWYWMTVTQDTVMEDNFDFVLTPGNEFSEKISQDLNKKIHGDADLANPDTNLATDDSAMQAKLRGLIRGLGQNKLPTDDELNRFYEENKRHYGGGSNLTFLYRPFYSRQYGGQATEKARQALENKIIDGDPLIRRERLPKDGYFSGFYEWSNEEDSNLYKEFGAGFGEKILTLIEKNDSTGLPCWDGPIGGKLGSYLVCIEHHVREPYPALNDIREELINDWRLAESRKSSKESN</sequence>
<feature type="transmembrane region" description="Helical" evidence="1">
    <location>
        <begin position="12"/>
        <end position="30"/>
    </location>
</feature>
<reference evidence="2 3" key="1">
    <citation type="submission" date="2019-02" db="EMBL/GenBank/DDBJ databases">
        <title>Prokaryotic population dynamics and viral predation in marine succession experiment using metagenomics: the confinement effect.</title>
        <authorList>
            <person name="Haro-Moreno J.M."/>
            <person name="Rodriguez-Valera F."/>
            <person name="Lopez-Perez M."/>
        </authorList>
    </citation>
    <scope>NUCLEOTIDE SEQUENCE [LARGE SCALE GENOMIC DNA]</scope>
    <source>
        <strain evidence="2">MED-G170</strain>
    </source>
</reference>
<dbReference type="GO" id="GO:0016853">
    <property type="term" value="F:isomerase activity"/>
    <property type="evidence" value="ECO:0007669"/>
    <property type="project" value="UniProtKB-KW"/>
</dbReference>
<evidence type="ECO:0000256" key="1">
    <source>
        <dbReference type="SAM" id="Phobius"/>
    </source>
</evidence>
<dbReference type="EMBL" id="SHBP01000032">
    <property type="protein sequence ID" value="RZO17962.1"/>
    <property type="molecule type" value="Genomic_DNA"/>
</dbReference>
<dbReference type="AlphaFoldDB" id="A0A520M9P4"/>
<evidence type="ECO:0000313" key="2">
    <source>
        <dbReference type="EMBL" id="RZO17962.1"/>
    </source>
</evidence>
<keyword evidence="1" id="KW-0472">Membrane</keyword>
<proteinExistence type="predicted"/>
<comment type="caution">
    <text evidence="2">The sequence shown here is derived from an EMBL/GenBank/DDBJ whole genome shotgun (WGS) entry which is preliminary data.</text>
</comment>
<accession>A0A520M9P4</accession>
<gene>
    <name evidence="2" type="ORF">EVB03_10125</name>
</gene>
<protein>
    <submittedName>
        <fullName evidence="2">Peptidyl-prolyl cis-trans isomerase</fullName>
    </submittedName>
</protein>
<keyword evidence="2" id="KW-0413">Isomerase</keyword>
<dbReference type="Proteomes" id="UP000315889">
    <property type="component" value="Unassembled WGS sequence"/>
</dbReference>